<evidence type="ECO:0000313" key="3">
    <source>
        <dbReference type="Proteomes" id="UP000801428"/>
    </source>
</evidence>
<gene>
    <name evidence="2" type="ORF">E8E13_006501</name>
</gene>
<evidence type="ECO:0000256" key="1">
    <source>
        <dbReference type="SAM" id="MobiDB-lite"/>
    </source>
</evidence>
<feature type="compositionally biased region" description="Low complexity" evidence="1">
    <location>
        <begin position="733"/>
        <end position="749"/>
    </location>
</feature>
<feature type="region of interest" description="Disordered" evidence="1">
    <location>
        <begin position="369"/>
        <end position="388"/>
    </location>
</feature>
<comment type="caution">
    <text evidence="2">The sequence shown here is derived from an EMBL/GenBank/DDBJ whole genome shotgun (WGS) entry which is preliminary data.</text>
</comment>
<sequence length="922" mass="96631">MIPSPNPCTGSGTSDNSLSKTDPFIATPPRKPVAKHPESPTPKTPRSKSTPLRQRFLDEVTMSPGTSSTPPRTPSQSPTRGAGGVKAATGLLSQTPKPMLEVGQNGFYFSMEIPEKKITPRRAATPDAKGAGRVTPSPEKQKRSEVKTGGRVRDILRKNLFGTPTKQVARSAAQGREDGVRTLGKCGVQTQAGESAVTDVSEKDATGASITLVASLETATALSSPALPSPITESGTTQPPPTSSMQQRTPQPPSATFAPTKDTTLGPRKAPAASTPFNIGQLMANHSSSKTSKTQPLPASGLESMPTPLRKMSERLGLRSPNVVRKDTTNLGGEKSIVVTPAQELVPQSPLSRLDFQTNAAVMHGAAAIPLPSSLPPSPSPQTSTTQMEPRLQTNYPISPIISSPHPHTTADNPSLPSPATPSRPHHPLRTQSFGTPLRLRSSMQSEMLRVQESLKRSLGPDVFQAVSSSSRPGTPPSFFETTAPSPLATRSSNSTPTPTPQPRSATLGRKTPRPVSMLGGAPAKAEDAPGVAVSRTTTATRASKSRPKSMIVGSARVLETIASHTKGPPLDSPRERAKQRSMAGAGADAAEPTRGIGVGREAIRNKSDGGAASTAPEPEAKAEGRAKTPKPQPVVRTTKAAALRAAQHSKVPLSNPPNARPTGPRPTVSRPRPKSQIFCQPAAPPTASPATDPKPKTEKGMGALGRAKSVKAVASGPVSKTTTTALGRAKSVKAVAPGAASSKAATVAPKREVRKERRELKTPEPQSRDLRADSGTGGRYAEECCTESFTPPGGPTRLPSPIKSPSKTRLDVCGGRTPPPPPAPVFNAVNPASQPLSKKYKQGAQRISSDHTPPRRVLSGPRIPPAALQIATTPAARHFLLDANALRSPSKEIQNSLDAAIDRKIAEDRARVTELELAGWL</sequence>
<feature type="compositionally biased region" description="Basic and acidic residues" evidence="1">
    <location>
        <begin position="750"/>
        <end position="773"/>
    </location>
</feature>
<evidence type="ECO:0000313" key="2">
    <source>
        <dbReference type="EMBL" id="KAF2998262.1"/>
    </source>
</evidence>
<feature type="compositionally biased region" description="Low complexity" evidence="1">
    <location>
        <begin position="532"/>
        <end position="543"/>
    </location>
</feature>
<dbReference type="OrthoDB" id="3790379at2759"/>
<dbReference type="Proteomes" id="UP000801428">
    <property type="component" value="Unassembled WGS sequence"/>
</dbReference>
<feature type="compositionally biased region" description="Low complexity" evidence="1">
    <location>
        <begin position="61"/>
        <end position="79"/>
    </location>
</feature>
<feature type="region of interest" description="Disordered" evidence="1">
    <location>
        <begin position="1"/>
        <end position="99"/>
    </location>
</feature>
<dbReference type="AlphaFoldDB" id="A0A9P4T8Z3"/>
<feature type="compositionally biased region" description="Basic and acidic residues" evidence="1">
    <location>
        <begin position="139"/>
        <end position="152"/>
    </location>
</feature>
<protein>
    <submittedName>
        <fullName evidence="2">Uncharacterized protein</fullName>
    </submittedName>
</protein>
<name>A0A9P4T8Z3_CURKU</name>
<reference evidence="2" key="1">
    <citation type="submission" date="2019-04" db="EMBL/GenBank/DDBJ databases">
        <title>Sequencing of skin fungus with MAO and IRED activity.</title>
        <authorList>
            <person name="Marsaioli A.J."/>
            <person name="Bonatto J.M.C."/>
            <person name="Reis Junior O."/>
        </authorList>
    </citation>
    <scope>NUCLEOTIDE SEQUENCE</scope>
    <source>
        <strain evidence="2">30M1</strain>
    </source>
</reference>
<feature type="compositionally biased region" description="Polar residues" evidence="1">
    <location>
        <begin position="406"/>
        <end position="415"/>
    </location>
</feature>
<organism evidence="2 3">
    <name type="scientific">Curvularia kusanoi</name>
    <name type="common">Cochliobolus kusanoi</name>
    <dbReference type="NCBI Taxonomy" id="90978"/>
    <lineage>
        <taxon>Eukaryota</taxon>
        <taxon>Fungi</taxon>
        <taxon>Dikarya</taxon>
        <taxon>Ascomycota</taxon>
        <taxon>Pezizomycotina</taxon>
        <taxon>Dothideomycetes</taxon>
        <taxon>Pleosporomycetidae</taxon>
        <taxon>Pleosporales</taxon>
        <taxon>Pleosporineae</taxon>
        <taxon>Pleosporaceae</taxon>
        <taxon>Curvularia</taxon>
    </lineage>
</organism>
<feature type="region of interest" description="Disordered" evidence="1">
    <location>
        <begin position="118"/>
        <end position="152"/>
    </location>
</feature>
<feature type="region of interest" description="Disordered" evidence="1">
    <location>
        <begin position="465"/>
        <end position="862"/>
    </location>
</feature>
<keyword evidence="3" id="KW-1185">Reference proteome</keyword>
<accession>A0A9P4T8Z3</accession>
<feature type="region of interest" description="Disordered" evidence="1">
    <location>
        <begin position="185"/>
        <end position="205"/>
    </location>
</feature>
<feature type="compositionally biased region" description="Polar residues" evidence="1">
    <location>
        <begin position="7"/>
        <end position="20"/>
    </location>
</feature>
<dbReference type="EMBL" id="SWKU01000020">
    <property type="protein sequence ID" value="KAF2998262.1"/>
    <property type="molecule type" value="Genomic_DNA"/>
</dbReference>
<feature type="region of interest" description="Disordered" evidence="1">
    <location>
        <begin position="396"/>
        <end position="438"/>
    </location>
</feature>
<feature type="region of interest" description="Disordered" evidence="1">
    <location>
        <begin position="158"/>
        <end position="177"/>
    </location>
</feature>
<feature type="compositionally biased region" description="Polar residues" evidence="1">
    <location>
        <begin position="231"/>
        <end position="249"/>
    </location>
</feature>
<feature type="region of interest" description="Disordered" evidence="1">
    <location>
        <begin position="223"/>
        <end position="307"/>
    </location>
</feature>
<feature type="compositionally biased region" description="Polar residues" evidence="1">
    <location>
        <begin position="284"/>
        <end position="297"/>
    </location>
</feature>
<proteinExistence type="predicted"/>